<gene>
    <name evidence="1" type="ORF">MSG28_013704</name>
</gene>
<evidence type="ECO:0000313" key="1">
    <source>
        <dbReference type="EMBL" id="KAI8432745.1"/>
    </source>
</evidence>
<name>A0ACC0K908_CHOFU</name>
<dbReference type="EMBL" id="CM046124">
    <property type="protein sequence ID" value="KAI8432745.1"/>
    <property type="molecule type" value="Genomic_DNA"/>
</dbReference>
<accession>A0ACC0K908</accession>
<evidence type="ECO:0000313" key="2">
    <source>
        <dbReference type="Proteomes" id="UP001064048"/>
    </source>
</evidence>
<keyword evidence="2" id="KW-1185">Reference proteome</keyword>
<proteinExistence type="predicted"/>
<organism evidence="1 2">
    <name type="scientific">Choristoneura fumiferana</name>
    <name type="common">Spruce budworm moth</name>
    <name type="synonym">Archips fumiferana</name>
    <dbReference type="NCBI Taxonomy" id="7141"/>
    <lineage>
        <taxon>Eukaryota</taxon>
        <taxon>Metazoa</taxon>
        <taxon>Ecdysozoa</taxon>
        <taxon>Arthropoda</taxon>
        <taxon>Hexapoda</taxon>
        <taxon>Insecta</taxon>
        <taxon>Pterygota</taxon>
        <taxon>Neoptera</taxon>
        <taxon>Endopterygota</taxon>
        <taxon>Lepidoptera</taxon>
        <taxon>Glossata</taxon>
        <taxon>Ditrysia</taxon>
        <taxon>Tortricoidea</taxon>
        <taxon>Tortricidae</taxon>
        <taxon>Tortricinae</taxon>
        <taxon>Choristoneura</taxon>
    </lineage>
</organism>
<dbReference type="Proteomes" id="UP001064048">
    <property type="component" value="Chromosome 24"/>
</dbReference>
<sequence>MTLTTKEVRSKWVPSSMVSPEIYFIIMTLTTKEVRSKWVPSAKVPSSMVSPEIYFIIMTLTTKEVRSKWVPSSMPIYVPLLGTGLLSEQEGLGHSSHAGLVRIGNFTRTIELLRRSLFAQFWSTFAVVRSLNWLVRKLLVLLGIRTESEFKAWAEAVAATQTGTGTPEQRARGASWPILLFFGVIAAAPYIVLRMLNGLTSSVNERLNDPTSWQNPLRAVAQHDFQATSPQEISFHANQVLTLAPQCLQGQLWNSGWLMGSTDRQHAGLVPVNYIKVIKPVEEKDKEPSVEELNKYYGQEL</sequence>
<protein>
    <submittedName>
        <fullName evidence="1">Uncharacterized protein</fullName>
    </submittedName>
</protein>
<comment type="caution">
    <text evidence="1">The sequence shown here is derived from an EMBL/GenBank/DDBJ whole genome shotgun (WGS) entry which is preliminary data.</text>
</comment>
<reference evidence="1 2" key="1">
    <citation type="journal article" date="2022" name="Genome Biol. Evol.">
        <title>The Spruce Budworm Genome: Reconstructing the Evolutionary History of Antifreeze Proteins.</title>
        <authorList>
            <person name="Beliveau C."/>
            <person name="Gagne P."/>
            <person name="Picq S."/>
            <person name="Vernygora O."/>
            <person name="Keeling C.I."/>
            <person name="Pinkney K."/>
            <person name="Doucet D."/>
            <person name="Wen F."/>
            <person name="Johnston J.S."/>
            <person name="Maaroufi H."/>
            <person name="Boyle B."/>
            <person name="Laroche J."/>
            <person name="Dewar K."/>
            <person name="Juretic N."/>
            <person name="Blackburn G."/>
            <person name="Nisole A."/>
            <person name="Brunet B."/>
            <person name="Brandao M."/>
            <person name="Lumley L."/>
            <person name="Duan J."/>
            <person name="Quan G."/>
            <person name="Lucarotti C.J."/>
            <person name="Roe A.D."/>
            <person name="Sperling F.A.H."/>
            <person name="Levesque R.C."/>
            <person name="Cusson M."/>
        </authorList>
    </citation>
    <scope>NUCLEOTIDE SEQUENCE [LARGE SCALE GENOMIC DNA]</scope>
    <source>
        <strain evidence="1">Glfc:IPQL:Cfum</strain>
    </source>
</reference>